<dbReference type="PANTHER" id="PTHR46552">
    <property type="entry name" value="NADH-UBIQUINONE OXIDOREDUCTASE CHAIN 2"/>
    <property type="match status" value="1"/>
</dbReference>
<dbReference type="EMBL" id="AF434829">
    <property type="protein sequence ID" value="AAN76678.1"/>
    <property type="molecule type" value="Genomic_DNA"/>
</dbReference>
<evidence type="ECO:0000256" key="9">
    <source>
        <dbReference type="ARBA" id="ARBA00022967"/>
    </source>
</evidence>
<comment type="similarity">
    <text evidence="2 18">Belongs to the complex I subunit 2 family.</text>
</comment>
<evidence type="ECO:0000256" key="3">
    <source>
        <dbReference type="ARBA" id="ARBA00012944"/>
    </source>
</evidence>
<name>Q71MY9_9EUTH</name>
<keyword evidence="12 18" id="KW-0520">NAD</keyword>
<evidence type="ECO:0000256" key="14">
    <source>
        <dbReference type="ARBA" id="ARBA00023128"/>
    </source>
</evidence>
<feature type="transmembrane region" description="Helical" evidence="18">
    <location>
        <begin position="12"/>
        <end position="38"/>
    </location>
</feature>
<dbReference type="InterPro" id="IPR010933">
    <property type="entry name" value="NADH_DH_su2_C"/>
</dbReference>
<proteinExistence type="inferred from homology"/>
<dbReference type="EC" id="7.1.1.2" evidence="3 18"/>
<keyword evidence="10 18" id="KW-0249">Electron transport</keyword>
<dbReference type="PANTHER" id="PTHR46552:SF1">
    <property type="entry name" value="NADH-UBIQUINONE OXIDOREDUCTASE CHAIN 2"/>
    <property type="match status" value="1"/>
</dbReference>
<evidence type="ECO:0000256" key="16">
    <source>
        <dbReference type="ARBA" id="ARBA00029481"/>
    </source>
</evidence>
<evidence type="ECO:0000256" key="4">
    <source>
        <dbReference type="ARBA" id="ARBA00021008"/>
    </source>
</evidence>
<evidence type="ECO:0000256" key="11">
    <source>
        <dbReference type="ARBA" id="ARBA00022989"/>
    </source>
</evidence>
<dbReference type="GO" id="GO:0005743">
    <property type="term" value="C:mitochondrial inner membrane"/>
    <property type="evidence" value="ECO:0007669"/>
    <property type="project" value="UniProtKB-SubCell"/>
</dbReference>
<dbReference type="InterPro" id="IPR003917">
    <property type="entry name" value="NADH_UbQ_OxRdtase_chain2"/>
</dbReference>
<keyword evidence="7 18" id="KW-0812">Transmembrane</keyword>
<dbReference type="Pfam" id="PF06444">
    <property type="entry name" value="NADH_dehy_S2_C"/>
    <property type="match status" value="1"/>
</dbReference>
<dbReference type="PRINTS" id="PR01436">
    <property type="entry name" value="NADHDHGNASE2"/>
</dbReference>
<evidence type="ECO:0000313" key="21">
    <source>
        <dbReference type="EMBL" id="AAN76678.1"/>
    </source>
</evidence>
<geneLocation type="mitochondrion" evidence="21"/>
<keyword evidence="13 18" id="KW-0830">Ubiquinone</keyword>
<gene>
    <name evidence="21" type="primary">NADH2</name>
</gene>
<evidence type="ECO:0000256" key="5">
    <source>
        <dbReference type="ARBA" id="ARBA00022448"/>
    </source>
</evidence>
<dbReference type="AlphaFoldDB" id="Q71MY9"/>
<evidence type="ECO:0000256" key="8">
    <source>
        <dbReference type="ARBA" id="ARBA00022792"/>
    </source>
</evidence>
<keyword evidence="9 18" id="KW-1278">Translocase</keyword>
<feature type="transmembrane region" description="Helical" evidence="18">
    <location>
        <begin position="92"/>
        <end position="115"/>
    </location>
</feature>
<feature type="domain" description="NADH:quinone oxidoreductase/Mrp antiporter transmembrane" evidence="19">
    <location>
        <begin position="23"/>
        <end position="287"/>
    </location>
</feature>
<keyword evidence="15 18" id="KW-0472">Membrane</keyword>
<reference evidence="21" key="1">
    <citation type="submission" date="2001-10" db="EMBL/GenBank/DDBJ databases">
        <title>Molecular systematics of Lipotyphla: evidence from mitochondrial genes 12S rRNA and NADH2.</title>
        <authorList>
            <person name="Emerson G.L."/>
            <person name="Allard M.W."/>
        </authorList>
    </citation>
    <scope>NUCLEOTIDE SEQUENCE</scope>
</reference>
<evidence type="ECO:0000256" key="17">
    <source>
        <dbReference type="ARBA" id="ARBA00049551"/>
    </source>
</evidence>
<feature type="transmembrane region" description="Helical" evidence="18">
    <location>
        <begin position="202"/>
        <end position="222"/>
    </location>
</feature>
<keyword evidence="6 18" id="KW-0679">Respiratory chain</keyword>
<evidence type="ECO:0000256" key="1">
    <source>
        <dbReference type="ARBA" id="ARBA00004448"/>
    </source>
</evidence>
<evidence type="ECO:0000259" key="19">
    <source>
        <dbReference type="Pfam" id="PF00361"/>
    </source>
</evidence>
<keyword evidence="8 18" id="KW-0999">Mitochondrion inner membrane</keyword>
<protein>
    <recommendedName>
        <fullName evidence="4 18">NADH-ubiquinone oxidoreductase chain 2</fullName>
        <ecNumber evidence="3 18">7.1.1.2</ecNumber>
    </recommendedName>
</protein>
<comment type="subcellular location">
    <subcellularLocation>
        <location evidence="1 18">Mitochondrion inner membrane</location>
        <topology evidence="1 18">Multi-pass membrane protein</topology>
    </subcellularLocation>
</comment>
<dbReference type="InterPro" id="IPR001750">
    <property type="entry name" value="ND/Mrp_TM"/>
</dbReference>
<evidence type="ECO:0000259" key="20">
    <source>
        <dbReference type="Pfam" id="PF06444"/>
    </source>
</evidence>
<evidence type="ECO:0000256" key="7">
    <source>
        <dbReference type="ARBA" id="ARBA00022692"/>
    </source>
</evidence>
<feature type="transmembrane region" description="Helical" evidence="18">
    <location>
        <begin position="324"/>
        <end position="346"/>
    </location>
</feature>
<evidence type="ECO:0000256" key="18">
    <source>
        <dbReference type="RuleBase" id="RU003403"/>
    </source>
</evidence>
<dbReference type="GO" id="GO:0006120">
    <property type="term" value="P:mitochondrial electron transport, NADH to ubiquinone"/>
    <property type="evidence" value="ECO:0007669"/>
    <property type="project" value="InterPro"/>
</dbReference>
<feature type="transmembrane region" description="Helical" evidence="18">
    <location>
        <begin position="152"/>
        <end position="171"/>
    </location>
</feature>
<keyword evidence="5" id="KW-0813">Transport</keyword>
<organism evidence="21">
    <name type="scientific">Podogymnura truei</name>
    <name type="common">Mindanao gymnure</name>
    <dbReference type="NCBI Taxonomy" id="48905"/>
    <lineage>
        <taxon>Eukaryota</taxon>
        <taxon>Metazoa</taxon>
        <taxon>Chordata</taxon>
        <taxon>Craniata</taxon>
        <taxon>Vertebrata</taxon>
        <taxon>Euteleostomi</taxon>
        <taxon>Mammalia</taxon>
        <taxon>Eutheria</taxon>
        <taxon>Laurasiatheria</taxon>
        <taxon>Eulipotyphla</taxon>
        <taxon>Erinaceidae</taxon>
        <taxon>Galericinae</taxon>
        <taxon>Podogymnura</taxon>
    </lineage>
</organism>
<keyword evidence="14 18" id="KW-0496">Mitochondrion</keyword>
<comment type="catalytic activity">
    <reaction evidence="17 18">
        <text>a ubiquinone + NADH + 5 H(+)(in) = a ubiquinol + NAD(+) + 4 H(+)(out)</text>
        <dbReference type="Rhea" id="RHEA:29091"/>
        <dbReference type="Rhea" id="RHEA-COMP:9565"/>
        <dbReference type="Rhea" id="RHEA-COMP:9566"/>
        <dbReference type="ChEBI" id="CHEBI:15378"/>
        <dbReference type="ChEBI" id="CHEBI:16389"/>
        <dbReference type="ChEBI" id="CHEBI:17976"/>
        <dbReference type="ChEBI" id="CHEBI:57540"/>
        <dbReference type="ChEBI" id="CHEBI:57945"/>
        <dbReference type="EC" id="7.1.1.2"/>
    </reaction>
</comment>
<evidence type="ECO:0000256" key="2">
    <source>
        <dbReference type="ARBA" id="ARBA00007012"/>
    </source>
</evidence>
<evidence type="ECO:0000256" key="15">
    <source>
        <dbReference type="ARBA" id="ARBA00023136"/>
    </source>
</evidence>
<evidence type="ECO:0000256" key="10">
    <source>
        <dbReference type="ARBA" id="ARBA00022982"/>
    </source>
</evidence>
<keyword evidence="11 18" id="KW-1133">Transmembrane helix</keyword>
<feature type="transmembrane region" description="Helical" evidence="18">
    <location>
        <begin position="234"/>
        <end position="256"/>
    </location>
</feature>
<feature type="transmembrane region" description="Helical" evidence="18">
    <location>
        <begin position="59"/>
        <end position="80"/>
    </location>
</feature>
<dbReference type="InterPro" id="IPR050175">
    <property type="entry name" value="Complex_I_Subunit_2"/>
</dbReference>
<dbReference type="Pfam" id="PF00361">
    <property type="entry name" value="Proton_antipo_M"/>
    <property type="match status" value="1"/>
</dbReference>
<evidence type="ECO:0000256" key="13">
    <source>
        <dbReference type="ARBA" id="ARBA00023075"/>
    </source>
</evidence>
<evidence type="ECO:0000256" key="12">
    <source>
        <dbReference type="ARBA" id="ARBA00023027"/>
    </source>
</evidence>
<evidence type="ECO:0000256" key="6">
    <source>
        <dbReference type="ARBA" id="ARBA00022660"/>
    </source>
</evidence>
<feature type="transmembrane region" description="Helical" evidence="18">
    <location>
        <begin position="276"/>
        <end position="298"/>
    </location>
</feature>
<comment type="function">
    <text evidence="18">Core subunit of the mitochondrial membrane respiratory chain NADH dehydrogenase (Complex I) which catalyzes electron transfer from NADH through the respiratory chain, using ubiquinone as an electron acceptor. Essential for the catalytic activity and assembly of complex I.</text>
</comment>
<comment type="subunit">
    <text evidence="16">Core subunit of respiratory chain NADH dehydrogenase (Complex I) which is composed of 45 different subunits. Interacts with TMEM242.</text>
</comment>
<sequence length="347" mass="39575">MNPITLTMMYSMIFLGPMIVFTSSHWLTTWIGFEMNLMAIIPLMMTKKTPRSTEAAAKYFMTQASASMILMFAIILNFTLYSQWNMNMKLNSISSCLLTTSMLMKLGMAPFHFWMPEVTQGMTLSTGMILLTWQKLAPLSIMYQILPSMNHQLILTSALLSIMIGGWGGLNQLQLRKILAYSSISHMGWMMAVLTYNPTLTTLNLTIYIIITLTMFMYLKCYKIKTTSMLSQMWNINITFTIMMSLVLLSLGGLPPLTGFMPKWLIIQELTKNNNIILPTLMAMMSLINLMFYTRLIYLSSMTMLPTTTPSKLKWHHKTPKTNIMMPTLSTLSILLMPLTPTFIILT</sequence>
<feature type="domain" description="NADH dehydrogenase subunit 2 C-terminal" evidence="20">
    <location>
        <begin position="290"/>
        <end position="344"/>
    </location>
</feature>
<dbReference type="GO" id="GO:0008137">
    <property type="term" value="F:NADH dehydrogenase (ubiquinone) activity"/>
    <property type="evidence" value="ECO:0007669"/>
    <property type="project" value="UniProtKB-EC"/>
</dbReference>
<accession>Q71MY9</accession>